<comment type="caution">
    <text evidence="1">The sequence shown here is derived from an EMBL/GenBank/DDBJ whole genome shotgun (WGS) entry which is preliminary data.</text>
</comment>
<dbReference type="SUPFAM" id="SSF53850">
    <property type="entry name" value="Periplasmic binding protein-like II"/>
    <property type="match status" value="1"/>
</dbReference>
<dbReference type="EMBL" id="MAAO01000008">
    <property type="protein sequence ID" value="OUR95486.1"/>
    <property type="molecule type" value="Genomic_DNA"/>
</dbReference>
<proteinExistence type="predicted"/>
<protein>
    <recommendedName>
        <fullName evidence="3">Solute-binding protein family 3/N-terminal domain-containing protein</fullName>
    </recommendedName>
</protein>
<dbReference type="Proteomes" id="UP000196531">
    <property type="component" value="Unassembled WGS sequence"/>
</dbReference>
<organism evidence="1 2">
    <name type="scientific">Halobacteriovorax marinus</name>
    <dbReference type="NCBI Taxonomy" id="97084"/>
    <lineage>
        <taxon>Bacteria</taxon>
        <taxon>Pseudomonadati</taxon>
        <taxon>Bdellovibrionota</taxon>
        <taxon>Bacteriovoracia</taxon>
        <taxon>Bacteriovoracales</taxon>
        <taxon>Halobacteriovoraceae</taxon>
        <taxon>Halobacteriovorax</taxon>
    </lineage>
</organism>
<gene>
    <name evidence="1" type="ORF">A9Q84_16770</name>
</gene>
<evidence type="ECO:0000313" key="1">
    <source>
        <dbReference type="EMBL" id="OUR95486.1"/>
    </source>
</evidence>
<evidence type="ECO:0008006" key="3">
    <source>
        <dbReference type="Google" id="ProtNLM"/>
    </source>
</evidence>
<accession>A0A1Y5F4I3</accession>
<dbReference type="AlphaFoldDB" id="A0A1Y5F4I3"/>
<sequence length="265" mass="30904">MFKLVFIIFTIISFTQCAYGKSEVIKMGFYTVEPHTIVCEKPNKPCGAMVEYVEKYLAPNLKIKIDWVGPMSILRAVEQLLKKKIDSFPLAGKIVGSSNKNFAELTKNKTHGGKWFLMTTKNFKKKEIQSSKDLYGLNIGFYHSLKSFDHPFLSDKNIKLHNMTGSRWFERNFLMTEMKRFDSVIMPEEAPIRYMLKKYKAAHKYKVIQIPGLEIDFHFAISNSDKAKRFKVALDKAIEKAPITYEAYLEYYLKNKVHFDKFNMN</sequence>
<reference evidence="2" key="1">
    <citation type="journal article" date="2017" name="Proc. Natl. Acad. Sci. U.S.A.">
        <title>Simulation of Deepwater Horizon oil plume reveals substrate specialization within a complex community of hydrocarbon-degraders.</title>
        <authorList>
            <person name="Hu P."/>
            <person name="Dubinsky E.A."/>
            <person name="Probst A.J."/>
            <person name="Wang J."/>
            <person name="Sieber C.M.K."/>
            <person name="Tom L.M."/>
            <person name="Gardinali P."/>
            <person name="Banfield J.F."/>
            <person name="Atlas R.M."/>
            <person name="Andersen G.L."/>
        </authorList>
    </citation>
    <scope>NUCLEOTIDE SEQUENCE [LARGE SCALE GENOMIC DNA]</scope>
</reference>
<name>A0A1Y5F4I3_9BACT</name>
<evidence type="ECO:0000313" key="2">
    <source>
        <dbReference type="Proteomes" id="UP000196531"/>
    </source>
</evidence>